<keyword evidence="3" id="KW-1185">Reference proteome</keyword>
<dbReference type="AlphaFoldDB" id="A0A5C5WWF0"/>
<comment type="caution">
    <text evidence="2">The sequence shown here is derived from an EMBL/GenBank/DDBJ whole genome shotgun (WGS) entry which is preliminary data.</text>
</comment>
<name>A0A5C5WWF0_9BACT</name>
<evidence type="ECO:0000313" key="3">
    <source>
        <dbReference type="Proteomes" id="UP000316598"/>
    </source>
</evidence>
<reference evidence="2 3" key="1">
    <citation type="submission" date="2019-02" db="EMBL/GenBank/DDBJ databases">
        <title>Deep-cultivation of Planctomycetes and their phenomic and genomic characterization uncovers novel biology.</title>
        <authorList>
            <person name="Wiegand S."/>
            <person name="Jogler M."/>
            <person name="Boedeker C."/>
            <person name="Pinto D."/>
            <person name="Vollmers J."/>
            <person name="Rivas-Marin E."/>
            <person name="Kohn T."/>
            <person name="Peeters S.H."/>
            <person name="Heuer A."/>
            <person name="Rast P."/>
            <person name="Oberbeckmann S."/>
            <person name="Bunk B."/>
            <person name="Jeske O."/>
            <person name="Meyerdierks A."/>
            <person name="Storesund J.E."/>
            <person name="Kallscheuer N."/>
            <person name="Luecker S."/>
            <person name="Lage O.M."/>
            <person name="Pohl T."/>
            <person name="Merkel B.J."/>
            <person name="Hornburger P."/>
            <person name="Mueller R.-W."/>
            <person name="Bruemmer F."/>
            <person name="Labrenz M."/>
            <person name="Spormann A.M."/>
            <person name="Op Den Camp H."/>
            <person name="Overmann J."/>
            <person name="Amann R."/>
            <person name="Jetten M.S.M."/>
            <person name="Mascher T."/>
            <person name="Medema M.H."/>
            <person name="Devos D.P."/>
            <person name="Kaster A.-K."/>
            <person name="Ovreas L."/>
            <person name="Rohde M."/>
            <person name="Galperin M.Y."/>
            <person name="Jogler C."/>
        </authorList>
    </citation>
    <scope>NUCLEOTIDE SEQUENCE [LARGE SCALE GENOMIC DNA]</scope>
    <source>
        <strain evidence="2 3">Pla22</strain>
    </source>
</reference>
<evidence type="ECO:0008006" key="4">
    <source>
        <dbReference type="Google" id="ProtNLM"/>
    </source>
</evidence>
<evidence type="ECO:0000256" key="1">
    <source>
        <dbReference type="SAM" id="MobiDB-lite"/>
    </source>
</evidence>
<organism evidence="2 3">
    <name type="scientific">Rubripirellula amarantea</name>
    <dbReference type="NCBI Taxonomy" id="2527999"/>
    <lineage>
        <taxon>Bacteria</taxon>
        <taxon>Pseudomonadati</taxon>
        <taxon>Planctomycetota</taxon>
        <taxon>Planctomycetia</taxon>
        <taxon>Pirellulales</taxon>
        <taxon>Pirellulaceae</taxon>
        <taxon>Rubripirellula</taxon>
    </lineage>
</organism>
<dbReference type="Gene3D" id="1.25.40.10">
    <property type="entry name" value="Tetratricopeptide repeat domain"/>
    <property type="match status" value="1"/>
</dbReference>
<dbReference type="InterPro" id="IPR011990">
    <property type="entry name" value="TPR-like_helical_dom_sf"/>
</dbReference>
<feature type="region of interest" description="Disordered" evidence="1">
    <location>
        <begin position="1"/>
        <end position="37"/>
    </location>
</feature>
<sequence length="210" mass="23019">MKVTTMSARNHSKNVTKQPTNSKSAEGNPSHGESPSAIHPALQKAWHLIHRGEYTAAANLLSSAGRDTQVRNALGVCLMRLGRVDPAVDVFRSFVLMPGTLIERVEVSNACKRNFATALLMKGFPSGALSVLAATRDPDHIMAVRLHSAISQWEKSLSWLRWLDWKLNGVEPSKCHIKLDFEPGEFDFSVELPNPAGPSKPRKASLKMAA</sequence>
<accession>A0A5C5WWF0</accession>
<protein>
    <recommendedName>
        <fullName evidence="4">Tetratricopeptide repeat protein</fullName>
    </recommendedName>
</protein>
<dbReference type="Proteomes" id="UP000316598">
    <property type="component" value="Unassembled WGS sequence"/>
</dbReference>
<proteinExistence type="predicted"/>
<gene>
    <name evidence="2" type="ORF">Pla22_25740</name>
</gene>
<dbReference type="EMBL" id="SJPI01000001">
    <property type="protein sequence ID" value="TWT54920.1"/>
    <property type="molecule type" value="Genomic_DNA"/>
</dbReference>
<feature type="compositionally biased region" description="Polar residues" evidence="1">
    <location>
        <begin position="1"/>
        <end position="33"/>
    </location>
</feature>
<evidence type="ECO:0000313" key="2">
    <source>
        <dbReference type="EMBL" id="TWT54920.1"/>
    </source>
</evidence>